<dbReference type="Pfam" id="PF14737">
    <property type="entry name" value="DUF4470"/>
    <property type="match status" value="1"/>
</dbReference>
<dbReference type="EMBL" id="GL376622">
    <property type="status" value="NOT_ANNOTATED_CDS"/>
    <property type="molecule type" value="Genomic_DNA"/>
</dbReference>
<dbReference type="eggNOG" id="ENOG502QT97">
    <property type="taxonomic scope" value="Eukaryota"/>
</dbReference>
<evidence type="ECO:0000256" key="3">
    <source>
        <dbReference type="ARBA" id="ARBA00022490"/>
    </source>
</evidence>
<evidence type="ECO:0000256" key="4">
    <source>
        <dbReference type="ARBA" id="ARBA00022794"/>
    </source>
</evidence>
<accession>K3WX44</accession>
<sequence>MATTAQSVLMSLGMVNMWGFSPAFDMLHGGPGLKALTEAPSKAPLAASDASNEDGSIDTDPIRILLIGPGDIRHAIATIAHRKRYATRPLHIYIYEKSIETLARHFLLLQIAQDWQLPIRQRCNLFLEVFGNSRVQERTSAYIEEKAKVLIDMLHNERGLLADQFDLSHLKMRHRDELIDTFRSWFQSVRFDVDKLHDHRLRHYYEVRYDYRNNLIDWDYTMSLKKIENASVIHIKQYRVWRNSGIAFEFGDQTYTEPNRTMAAYAEARKKHHGSVLCRGLWTDIIIGPFISFGVRSDSSHPLAKQLFEIHNKGTGVEQNRHNTVEVAVFNILSYLYEMETAEIYTMKKAHDVYSGIGESELDQGGVSENQPSDATSLSTIVELEVDNEEQTEDSSQTREEKLAQSSELFKQKAKESAARERAQTIYETFDGVKIFPLTGELGDLYVKKRYARKFDHVFVSTQHTHTLQDTDEAKCFSNLLADNAAVSIESSVFLLPLKEDQRVLYVSKLLEMAQAHSLKSAFQFTNKTPTKEDLEQINASVLRFSFTRANT</sequence>
<dbReference type="InterPro" id="IPR027974">
    <property type="entry name" value="DUF4470"/>
</dbReference>
<evidence type="ECO:0000256" key="2">
    <source>
        <dbReference type="ARBA" id="ARBA00010449"/>
    </source>
</evidence>
<dbReference type="STRING" id="431595.K3WX44"/>
<name>K3WX44_GLOUD</name>
<dbReference type="HOGENOM" id="CLU_024420_1_0_1"/>
<dbReference type="PANTHER" id="PTHR22118:SF14">
    <property type="entry name" value="DYNEIN AXONEMAL ASSEMBLY FACTOR 3"/>
    <property type="match status" value="1"/>
</dbReference>
<dbReference type="EnsemblProtists" id="PYU1_T009542">
    <property type="protein sequence ID" value="PYU1_T009542"/>
    <property type="gene ID" value="PYU1_G009524"/>
</dbReference>
<evidence type="ECO:0000256" key="5">
    <source>
        <dbReference type="SAM" id="MobiDB-lite"/>
    </source>
</evidence>
<comment type="subcellular location">
    <subcellularLocation>
        <location evidence="1">Cytoplasm</location>
    </subcellularLocation>
</comment>
<organism evidence="8 9">
    <name type="scientific">Globisporangium ultimum (strain ATCC 200006 / CBS 805.95 / DAOM BR144)</name>
    <name type="common">Pythium ultimum</name>
    <dbReference type="NCBI Taxonomy" id="431595"/>
    <lineage>
        <taxon>Eukaryota</taxon>
        <taxon>Sar</taxon>
        <taxon>Stramenopiles</taxon>
        <taxon>Oomycota</taxon>
        <taxon>Peronosporomycetes</taxon>
        <taxon>Pythiales</taxon>
        <taxon>Pythiaceae</taxon>
        <taxon>Globisporangium</taxon>
    </lineage>
</organism>
<dbReference type="InParanoid" id="K3WX44"/>
<dbReference type="PANTHER" id="PTHR22118">
    <property type="entry name" value="DYNEIN ASSEMBLY FACTOR 3, AXONEMAL"/>
    <property type="match status" value="1"/>
</dbReference>
<dbReference type="OMA" id="RDWRNTG"/>
<keyword evidence="9" id="KW-1185">Reference proteome</keyword>
<feature type="domain" description="Dynein assembly factor 3 C-terminal" evidence="7">
    <location>
        <begin position="165"/>
        <end position="521"/>
    </location>
</feature>
<protein>
    <recommendedName>
        <fullName evidence="10">Dynein assembly factor 3, axonemal</fullName>
    </recommendedName>
</protein>
<reference evidence="9" key="2">
    <citation type="submission" date="2010-04" db="EMBL/GenBank/DDBJ databases">
        <authorList>
            <person name="Buell R."/>
            <person name="Hamilton J."/>
            <person name="Hostetler J."/>
        </authorList>
    </citation>
    <scope>NUCLEOTIDE SEQUENCE [LARGE SCALE GENOMIC DNA]</scope>
    <source>
        <strain evidence="9">DAOM:BR144</strain>
    </source>
</reference>
<comment type="similarity">
    <text evidence="2">Belongs to the DNAAF3 family.</text>
</comment>
<dbReference type="GO" id="GO:0044458">
    <property type="term" value="P:motile cilium assembly"/>
    <property type="evidence" value="ECO:0007669"/>
    <property type="project" value="TreeGrafter"/>
</dbReference>
<dbReference type="GO" id="GO:0070286">
    <property type="term" value="P:axonemal dynein complex assembly"/>
    <property type="evidence" value="ECO:0007669"/>
    <property type="project" value="InterPro"/>
</dbReference>
<evidence type="ECO:0000313" key="9">
    <source>
        <dbReference type="Proteomes" id="UP000019132"/>
    </source>
</evidence>
<evidence type="ECO:0000259" key="6">
    <source>
        <dbReference type="Pfam" id="PF14737"/>
    </source>
</evidence>
<keyword evidence="4" id="KW-0970">Cilium biogenesis/degradation</keyword>
<dbReference type="InterPro" id="IPR028235">
    <property type="entry name" value="DNAAF3_C"/>
</dbReference>
<evidence type="ECO:0008006" key="10">
    <source>
        <dbReference type="Google" id="ProtNLM"/>
    </source>
</evidence>
<dbReference type="AlphaFoldDB" id="K3WX44"/>
<reference evidence="9" key="1">
    <citation type="journal article" date="2010" name="Genome Biol.">
        <title>Genome sequence of the necrotrophic plant pathogen Pythium ultimum reveals original pathogenicity mechanisms and effector repertoire.</title>
        <authorList>
            <person name="Levesque C.A."/>
            <person name="Brouwer H."/>
            <person name="Cano L."/>
            <person name="Hamilton J.P."/>
            <person name="Holt C."/>
            <person name="Huitema E."/>
            <person name="Raffaele S."/>
            <person name="Robideau G.P."/>
            <person name="Thines M."/>
            <person name="Win J."/>
            <person name="Zerillo M.M."/>
            <person name="Beakes G.W."/>
            <person name="Boore J.L."/>
            <person name="Busam D."/>
            <person name="Dumas B."/>
            <person name="Ferriera S."/>
            <person name="Fuerstenberg S.I."/>
            <person name="Gachon C.M."/>
            <person name="Gaulin E."/>
            <person name="Govers F."/>
            <person name="Grenville-Briggs L."/>
            <person name="Horner N."/>
            <person name="Hostetler J."/>
            <person name="Jiang R.H."/>
            <person name="Johnson J."/>
            <person name="Krajaejun T."/>
            <person name="Lin H."/>
            <person name="Meijer H.J."/>
            <person name="Moore B."/>
            <person name="Morris P."/>
            <person name="Phuntmart V."/>
            <person name="Puiu D."/>
            <person name="Shetty J."/>
            <person name="Stajich J.E."/>
            <person name="Tripathy S."/>
            <person name="Wawra S."/>
            <person name="van West P."/>
            <person name="Whitty B.R."/>
            <person name="Coutinho P.M."/>
            <person name="Henrissat B."/>
            <person name="Martin F."/>
            <person name="Thomas P.D."/>
            <person name="Tyler B.M."/>
            <person name="De Vries R.P."/>
            <person name="Kamoun S."/>
            <person name="Yandell M."/>
            <person name="Tisserat N."/>
            <person name="Buell C.R."/>
        </authorList>
    </citation>
    <scope>NUCLEOTIDE SEQUENCE</scope>
    <source>
        <strain evidence="9">DAOM:BR144</strain>
    </source>
</reference>
<keyword evidence="3" id="KW-0963">Cytoplasm</keyword>
<proteinExistence type="inferred from homology"/>
<dbReference type="InterPro" id="IPR039304">
    <property type="entry name" value="DNAAF3"/>
</dbReference>
<evidence type="ECO:0000256" key="1">
    <source>
        <dbReference type="ARBA" id="ARBA00004496"/>
    </source>
</evidence>
<evidence type="ECO:0000259" key="7">
    <source>
        <dbReference type="Pfam" id="PF14740"/>
    </source>
</evidence>
<dbReference type="Pfam" id="PF14740">
    <property type="entry name" value="DUF4471"/>
    <property type="match status" value="1"/>
</dbReference>
<reference evidence="8" key="3">
    <citation type="submission" date="2015-02" db="UniProtKB">
        <authorList>
            <consortium name="EnsemblProtists"/>
        </authorList>
    </citation>
    <scope>IDENTIFICATION</scope>
    <source>
        <strain evidence="8">DAOM BR144</strain>
    </source>
</reference>
<dbReference type="VEuPathDB" id="FungiDB:PYU1_G009524"/>
<evidence type="ECO:0000313" key="8">
    <source>
        <dbReference type="EnsemblProtists" id="PYU1_T009542"/>
    </source>
</evidence>
<feature type="region of interest" description="Disordered" evidence="5">
    <location>
        <begin position="387"/>
        <end position="407"/>
    </location>
</feature>
<dbReference type="GO" id="GO:0005737">
    <property type="term" value="C:cytoplasm"/>
    <property type="evidence" value="ECO:0007669"/>
    <property type="project" value="UniProtKB-SubCell"/>
</dbReference>
<dbReference type="Proteomes" id="UP000019132">
    <property type="component" value="Unassembled WGS sequence"/>
</dbReference>
<feature type="domain" description="DUF4470" evidence="6">
    <location>
        <begin position="17"/>
        <end position="134"/>
    </location>
</feature>